<reference evidence="13" key="1">
    <citation type="journal article" date="2023" name="bioRxiv">
        <title>Improved chromosome-level genome assembly for marigold (Tagetes erecta).</title>
        <authorList>
            <person name="Jiang F."/>
            <person name="Yuan L."/>
            <person name="Wang S."/>
            <person name="Wang H."/>
            <person name="Xu D."/>
            <person name="Wang A."/>
            <person name="Fan W."/>
        </authorList>
    </citation>
    <scope>NUCLEOTIDE SEQUENCE</scope>
    <source>
        <strain evidence="13">WSJ</strain>
        <tissue evidence="13">Leaf</tissue>
    </source>
</reference>
<dbReference type="Proteomes" id="UP001229421">
    <property type="component" value="Unassembled WGS sequence"/>
</dbReference>
<evidence type="ECO:0000256" key="3">
    <source>
        <dbReference type="ARBA" id="ARBA00004906"/>
    </source>
</evidence>
<sequence length="944" mass="107760">MIEDLENSKSPIISFVESDGMLDLSNHQKSFTAAMNLEILFMIFTLFTPKAFSFPKQTISYHDHCNSFAPAAIPTDHKMFTRFPFLEQVTSHYAGGHNILEQDPPLQHSIHFQATRNIFRTNVADTYKIQARLTFFPSNMYYHMSNFTNNGSNYSEAAWKYRSTLVFYLDGFWSVSTSKLCMVGSTDWFVKEGTPLQLNAVLKLKFARFINLSNSLVSGTLESLVPSNEFDYFDTISLLGFPRVAPFKYSYTLVSNEECNVTETKTLQDSVTSMRSLEICSIFNQRFITYKLEYPSNCKNCSLFGQDNSYLPTFVSLYSIQCSREKQKLRFLVEFQDRRFTPYDQSFQPNISLIGEGTWNGTKDVLCIVACHILNQSDPLGHARVGDCSIRLTLWFPAVRSIMKTHTTEGQIWTTKLTDDAGSFRTAKFQSFDHSLENYGSKYEYTQIDKVRQICPKKEHVEDKYLGDKNQSGFYSFDIFVKHESMVSSGSVVATFVGSRGFNDYTAKDIYSTPWQDAVGDNSTTAYSSTMNISMEIIFMLSISPISRSGISSLNLSSTDNDRVEISAEGVYDDETGHICMVGCRNLIKNASFDCDILVNLQLPHGSESLMKGNIKSLRETNDALYFEKLDIISLTVTETEAIESIWRMDLEIVMVLITDTLMCVFTGTQLFHLKKRPETVNFISVLMMQFLTLGHMVPLVLNFEALFANTRYDQSVPVGSNGLLEVNEVIVRIVTMVAFILQFRLLQLTWNAKKDRWIHEIRTVFVCLPMYIIGGLAMLLVNWKSNDTMSNELMNWSNNNETISSQIYSQSQRSTWGDLRSYAGLTIDGYLFPQLILNIFQNSKGNALSHSFYIGTTFVRSLPHAYDLYRGQEYISHQINKLYIYANPRADFYSPSWDIVIVCGGLVFAAIVFLQQCFGGRFMFPKRFQDHVEYEMVPVTSDK</sequence>
<feature type="transmembrane region" description="Helical" evidence="10">
    <location>
        <begin position="681"/>
        <end position="702"/>
    </location>
</feature>
<dbReference type="GO" id="GO:0061630">
    <property type="term" value="F:ubiquitin protein ligase activity"/>
    <property type="evidence" value="ECO:0007669"/>
    <property type="project" value="UniProtKB-EC"/>
</dbReference>
<evidence type="ECO:0000256" key="9">
    <source>
        <dbReference type="ARBA" id="ARBA00023136"/>
    </source>
</evidence>
<comment type="pathway">
    <text evidence="3">Protein modification; protein ubiquitination.</text>
</comment>
<feature type="transmembrane region" description="Helical" evidence="10">
    <location>
        <begin position="730"/>
        <end position="752"/>
    </location>
</feature>
<dbReference type="GO" id="GO:0012505">
    <property type="term" value="C:endomembrane system"/>
    <property type="evidence" value="ECO:0007669"/>
    <property type="project" value="UniProtKB-SubCell"/>
</dbReference>
<evidence type="ECO:0000256" key="5">
    <source>
        <dbReference type="ARBA" id="ARBA00022679"/>
    </source>
</evidence>
<keyword evidence="8 10" id="KW-1133">Transmembrane helix</keyword>
<feature type="domain" description="DUF2921" evidence="12">
    <location>
        <begin position="62"/>
        <end position="237"/>
    </location>
</feature>
<dbReference type="AlphaFoldDB" id="A0AAD8P2I2"/>
<keyword evidence="5" id="KW-0808">Transferase</keyword>
<keyword evidence="14" id="KW-1185">Reference proteome</keyword>
<organism evidence="13 14">
    <name type="scientific">Tagetes erecta</name>
    <name type="common">African marigold</name>
    <dbReference type="NCBI Taxonomy" id="13708"/>
    <lineage>
        <taxon>Eukaryota</taxon>
        <taxon>Viridiplantae</taxon>
        <taxon>Streptophyta</taxon>
        <taxon>Embryophyta</taxon>
        <taxon>Tracheophyta</taxon>
        <taxon>Spermatophyta</taxon>
        <taxon>Magnoliopsida</taxon>
        <taxon>eudicotyledons</taxon>
        <taxon>Gunneridae</taxon>
        <taxon>Pentapetalae</taxon>
        <taxon>asterids</taxon>
        <taxon>campanulids</taxon>
        <taxon>Asterales</taxon>
        <taxon>Asteraceae</taxon>
        <taxon>Asteroideae</taxon>
        <taxon>Heliantheae alliance</taxon>
        <taxon>Tageteae</taxon>
        <taxon>Tagetes</taxon>
    </lineage>
</organism>
<name>A0AAD8P2I2_TARER</name>
<evidence type="ECO:0000256" key="7">
    <source>
        <dbReference type="ARBA" id="ARBA00022786"/>
    </source>
</evidence>
<keyword evidence="6 10" id="KW-0812">Transmembrane</keyword>
<feature type="transmembrane region" description="Helical" evidence="10">
    <location>
        <begin position="900"/>
        <end position="919"/>
    </location>
</feature>
<keyword evidence="9 10" id="KW-0472">Membrane</keyword>
<dbReference type="InterPro" id="IPR057425">
    <property type="entry name" value="DUF2921_N"/>
</dbReference>
<dbReference type="PANTHER" id="PTHR33389">
    <property type="entry name" value="FAMILY PROTEIN, PUTATIVE (DUF2921)-RELATED"/>
    <property type="match status" value="1"/>
</dbReference>
<evidence type="ECO:0000259" key="11">
    <source>
        <dbReference type="Pfam" id="PF11145"/>
    </source>
</evidence>
<feature type="domain" description="DUF2921" evidence="12">
    <location>
        <begin position="257"/>
        <end position="426"/>
    </location>
</feature>
<accession>A0AAD8P2I2</accession>
<dbReference type="Pfam" id="PF25333">
    <property type="entry name" value="DUF2921_N"/>
    <property type="match status" value="3"/>
</dbReference>
<gene>
    <name evidence="13" type="ORF">QVD17_14182</name>
</gene>
<evidence type="ECO:0000313" key="13">
    <source>
        <dbReference type="EMBL" id="KAK1430998.1"/>
    </source>
</evidence>
<feature type="domain" description="DUF2921" evidence="12">
    <location>
        <begin position="458"/>
        <end position="631"/>
    </location>
</feature>
<proteinExistence type="predicted"/>
<keyword evidence="7" id="KW-0833">Ubl conjugation pathway</keyword>
<evidence type="ECO:0000256" key="10">
    <source>
        <dbReference type="SAM" id="Phobius"/>
    </source>
</evidence>
<evidence type="ECO:0000256" key="2">
    <source>
        <dbReference type="ARBA" id="ARBA00004127"/>
    </source>
</evidence>
<comment type="subcellular location">
    <subcellularLocation>
        <location evidence="2">Endomembrane system</location>
        <topology evidence="2">Multi-pass membrane protein</topology>
    </subcellularLocation>
</comment>
<feature type="transmembrane region" description="Helical" evidence="10">
    <location>
        <begin position="764"/>
        <end position="784"/>
    </location>
</feature>
<evidence type="ECO:0000256" key="4">
    <source>
        <dbReference type="ARBA" id="ARBA00012483"/>
    </source>
</evidence>
<evidence type="ECO:0000313" key="14">
    <source>
        <dbReference type="Proteomes" id="UP001229421"/>
    </source>
</evidence>
<feature type="transmembrane region" description="Helical" evidence="10">
    <location>
        <begin position="653"/>
        <end position="674"/>
    </location>
</feature>
<evidence type="ECO:0000259" key="12">
    <source>
        <dbReference type="Pfam" id="PF25333"/>
    </source>
</evidence>
<evidence type="ECO:0000256" key="6">
    <source>
        <dbReference type="ARBA" id="ARBA00022692"/>
    </source>
</evidence>
<dbReference type="EMBL" id="JAUHHV010000003">
    <property type="protein sequence ID" value="KAK1430998.1"/>
    <property type="molecule type" value="Genomic_DNA"/>
</dbReference>
<comment type="caution">
    <text evidence="13">The sequence shown here is derived from an EMBL/GenBank/DDBJ whole genome shotgun (WGS) entry which is preliminary data.</text>
</comment>
<evidence type="ECO:0000256" key="1">
    <source>
        <dbReference type="ARBA" id="ARBA00000900"/>
    </source>
</evidence>
<dbReference type="Pfam" id="PF11145">
    <property type="entry name" value="DUF2921"/>
    <property type="match status" value="1"/>
</dbReference>
<dbReference type="EC" id="2.3.2.27" evidence="4"/>
<dbReference type="PANTHER" id="PTHR33389:SF18">
    <property type="entry name" value="OS01G0677900 PROTEIN"/>
    <property type="match status" value="1"/>
</dbReference>
<feature type="domain" description="SWEET-like" evidence="11">
    <location>
        <begin position="644"/>
        <end position="929"/>
    </location>
</feature>
<evidence type="ECO:0000256" key="8">
    <source>
        <dbReference type="ARBA" id="ARBA00022989"/>
    </source>
</evidence>
<dbReference type="InterPro" id="IPR021319">
    <property type="entry name" value="DUF2921"/>
</dbReference>
<protein>
    <recommendedName>
        <fullName evidence="4">RING-type E3 ubiquitin transferase</fullName>
        <ecNumber evidence="4">2.3.2.27</ecNumber>
    </recommendedName>
</protein>
<comment type="catalytic activity">
    <reaction evidence="1">
        <text>S-ubiquitinyl-[E2 ubiquitin-conjugating enzyme]-L-cysteine + [acceptor protein]-L-lysine = [E2 ubiquitin-conjugating enzyme]-L-cysteine + N(6)-ubiquitinyl-[acceptor protein]-L-lysine.</text>
        <dbReference type="EC" id="2.3.2.27"/>
    </reaction>
</comment>